<accession>A0A2H1WB44</accession>
<evidence type="ECO:0000256" key="1">
    <source>
        <dbReference type="SAM" id="MobiDB-lite"/>
    </source>
</evidence>
<gene>
    <name evidence="2" type="ORF">SFRICE_022843</name>
</gene>
<sequence length="115" mass="12571">MNCSSIKIMDRSILARAGSAKPNTPPLKNGNDLRESGYLIAVGSRTSRFRRKYRKRMPVIAPATPRWNRGGVGKNHPMTSPALGEARGSVRLLLTKNHPVPTPGFRARAPGINLD</sequence>
<proteinExistence type="predicted"/>
<feature type="region of interest" description="Disordered" evidence="1">
    <location>
        <begin position="96"/>
        <end position="115"/>
    </location>
</feature>
<protein>
    <submittedName>
        <fullName evidence="2">SFRICE_022843</fullName>
    </submittedName>
</protein>
<reference evidence="2" key="1">
    <citation type="submission" date="2016-07" db="EMBL/GenBank/DDBJ databases">
        <authorList>
            <person name="Bretaudeau A."/>
        </authorList>
    </citation>
    <scope>NUCLEOTIDE SEQUENCE</scope>
    <source>
        <strain evidence="2">Rice</strain>
        <tissue evidence="2">Whole body</tissue>
    </source>
</reference>
<dbReference type="AlphaFoldDB" id="A0A2H1WB44"/>
<organism evidence="2">
    <name type="scientific">Spodoptera frugiperda</name>
    <name type="common">Fall armyworm</name>
    <dbReference type="NCBI Taxonomy" id="7108"/>
    <lineage>
        <taxon>Eukaryota</taxon>
        <taxon>Metazoa</taxon>
        <taxon>Ecdysozoa</taxon>
        <taxon>Arthropoda</taxon>
        <taxon>Hexapoda</taxon>
        <taxon>Insecta</taxon>
        <taxon>Pterygota</taxon>
        <taxon>Neoptera</taxon>
        <taxon>Endopterygota</taxon>
        <taxon>Lepidoptera</taxon>
        <taxon>Glossata</taxon>
        <taxon>Ditrysia</taxon>
        <taxon>Noctuoidea</taxon>
        <taxon>Noctuidae</taxon>
        <taxon>Amphipyrinae</taxon>
        <taxon>Spodoptera</taxon>
    </lineage>
</organism>
<dbReference type="EMBL" id="ODYU01007477">
    <property type="protein sequence ID" value="SOQ50283.1"/>
    <property type="molecule type" value="Genomic_DNA"/>
</dbReference>
<name>A0A2H1WB44_SPOFR</name>
<evidence type="ECO:0000313" key="2">
    <source>
        <dbReference type="EMBL" id="SOQ50283.1"/>
    </source>
</evidence>
<feature type="region of interest" description="Disordered" evidence="1">
    <location>
        <begin position="53"/>
        <end position="83"/>
    </location>
</feature>